<evidence type="ECO:0000313" key="3">
    <source>
        <dbReference type="Proteomes" id="UP000461010"/>
    </source>
</evidence>
<organism evidence="2 3">
    <name type="scientific">Poseidonibacter ostreae</name>
    <dbReference type="NCBI Taxonomy" id="2654171"/>
    <lineage>
        <taxon>Bacteria</taxon>
        <taxon>Pseudomonadati</taxon>
        <taxon>Campylobacterota</taxon>
        <taxon>Epsilonproteobacteria</taxon>
        <taxon>Campylobacterales</taxon>
        <taxon>Arcobacteraceae</taxon>
        <taxon>Poseidonibacter</taxon>
    </lineage>
</organism>
<dbReference type="SUPFAM" id="SSF46785">
    <property type="entry name" value="Winged helix' DNA-binding domain"/>
    <property type="match status" value="1"/>
</dbReference>
<dbReference type="RefSeq" id="WP_152190917.1">
    <property type="nucleotide sequence ID" value="NZ_WFKJ01000032.1"/>
</dbReference>
<dbReference type="InterPro" id="IPR006497">
    <property type="entry name" value="Phage_lambda_VrpO_N"/>
</dbReference>
<name>A0ABQ6VJX8_9BACT</name>
<evidence type="ECO:0000259" key="1">
    <source>
        <dbReference type="Pfam" id="PF04492"/>
    </source>
</evidence>
<reference evidence="2 3" key="1">
    <citation type="submission" date="2019-10" db="EMBL/GenBank/DDBJ databases">
        <title>Poseidonibacter ostreae sp. nov., isolated from the gut of the Ostrea denselamellosa.</title>
        <authorList>
            <person name="Choi A."/>
        </authorList>
    </citation>
    <scope>NUCLEOTIDE SEQUENCE [LARGE SCALE GENOMIC DNA]</scope>
    <source>
        <strain evidence="2 3">SJOD-M-5</strain>
    </source>
</reference>
<keyword evidence="3" id="KW-1185">Reference proteome</keyword>
<comment type="caution">
    <text evidence="2">The sequence shown here is derived from an EMBL/GenBank/DDBJ whole genome shotgun (WGS) entry which is preliminary data.</text>
</comment>
<feature type="domain" description="Bacteriophage lambda Replication protein O N-terminal" evidence="1">
    <location>
        <begin position="23"/>
        <end position="102"/>
    </location>
</feature>
<dbReference type="Gene3D" id="1.10.10.10">
    <property type="entry name" value="Winged helix-like DNA-binding domain superfamily/Winged helix DNA-binding domain"/>
    <property type="match status" value="1"/>
</dbReference>
<dbReference type="InterPro" id="IPR036388">
    <property type="entry name" value="WH-like_DNA-bd_sf"/>
</dbReference>
<dbReference type="InterPro" id="IPR000485">
    <property type="entry name" value="AsnC-type_HTH_dom"/>
</dbReference>
<dbReference type="Proteomes" id="UP000461010">
    <property type="component" value="Unassembled WGS sequence"/>
</dbReference>
<dbReference type="InterPro" id="IPR036390">
    <property type="entry name" value="WH_DNA-bd_sf"/>
</dbReference>
<sequence length="135" mass="15957">MASNLKIGSEDNGYAILDEFFKSLMFQQVMDSDLSRNERDVLLVIFRKTIHYEKWNDRISMYWLSKTVGISPTTLRVTLKRLENKSFIDVTRSTGGKTVSSKKYNEFSIHTYLVNMVFKKWEEIKLYNGFDIQYD</sequence>
<proteinExistence type="predicted"/>
<dbReference type="EMBL" id="WFKJ01000032">
    <property type="protein sequence ID" value="KAB7889734.1"/>
    <property type="molecule type" value="Genomic_DNA"/>
</dbReference>
<dbReference type="Pfam" id="PF04492">
    <property type="entry name" value="Phage_rep_O"/>
    <property type="match status" value="1"/>
</dbReference>
<protein>
    <recommendedName>
        <fullName evidence="1">Bacteriophage lambda Replication protein O N-terminal domain-containing protein</fullName>
    </recommendedName>
</protein>
<gene>
    <name evidence="2" type="ORF">GBG18_10560</name>
</gene>
<accession>A0ABQ6VJX8</accession>
<dbReference type="PRINTS" id="PR00033">
    <property type="entry name" value="HTHASNC"/>
</dbReference>
<evidence type="ECO:0000313" key="2">
    <source>
        <dbReference type="EMBL" id="KAB7889734.1"/>
    </source>
</evidence>